<gene>
    <name evidence="1" type="ORF">BDN72DRAFT_862306</name>
</gene>
<evidence type="ECO:0000313" key="1">
    <source>
        <dbReference type="EMBL" id="TFK63180.1"/>
    </source>
</evidence>
<proteinExistence type="predicted"/>
<dbReference type="Proteomes" id="UP000308600">
    <property type="component" value="Unassembled WGS sequence"/>
</dbReference>
<sequence length="173" mass="19408">MNISVDATYNISRTWEKWSIQTTEIMEYDSHYDGRRTLCGLEYPGLYFLRSQAFRTGSRPKLNRLSKDLKLREVKPVGRSPRKPLSTCAESASGTCGETEETVVTGDGWQRMDKVWMLASGCHEGYTVRVVLCAKDNGLLGVAEKYISLTKIIITFCMGGTNTKSRTRISSCS</sequence>
<reference evidence="1 2" key="1">
    <citation type="journal article" date="2019" name="Nat. Ecol. Evol.">
        <title>Megaphylogeny resolves global patterns of mushroom evolution.</title>
        <authorList>
            <person name="Varga T."/>
            <person name="Krizsan K."/>
            <person name="Foldi C."/>
            <person name="Dima B."/>
            <person name="Sanchez-Garcia M."/>
            <person name="Sanchez-Ramirez S."/>
            <person name="Szollosi G.J."/>
            <person name="Szarkandi J.G."/>
            <person name="Papp V."/>
            <person name="Albert L."/>
            <person name="Andreopoulos W."/>
            <person name="Angelini C."/>
            <person name="Antonin V."/>
            <person name="Barry K.W."/>
            <person name="Bougher N.L."/>
            <person name="Buchanan P."/>
            <person name="Buyck B."/>
            <person name="Bense V."/>
            <person name="Catcheside P."/>
            <person name="Chovatia M."/>
            <person name="Cooper J."/>
            <person name="Damon W."/>
            <person name="Desjardin D."/>
            <person name="Finy P."/>
            <person name="Geml J."/>
            <person name="Haridas S."/>
            <person name="Hughes K."/>
            <person name="Justo A."/>
            <person name="Karasinski D."/>
            <person name="Kautmanova I."/>
            <person name="Kiss B."/>
            <person name="Kocsube S."/>
            <person name="Kotiranta H."/>
            <person name="LaButti K.M."/>
            <person name="Lechner B.E."/>
            <person name="Liimatainen K."/>
            <person name="Lipzen A."/>
            <person name="Lukacs Z."/>
            <person name="Mihaltcheva S."/>
            <person name="Morgado L.N."/>
            <person name="Niskanen T."/>
            <person name="Noordeloos M.E."/>
            <person name="Ohm R.A."/>
            <person name="Ortiz-Santana B."/>
            <person name="Ovrebo C."/>
            <person name="Racz N."/>
            <person name="Riley R."/>
            <person name="Savchenko A."/>
            <person name="Shiryaev A."/>
            <person name="Soop K."/>
            <person name="Spirin V."/>
            <person name="Szebenyi C."/>
            <person name="Tomsovsky M."/>
            <person name="Tulloss R.E."/>
            <person name="Uehling J."/>
            <person name="Grigoriev I.V."/>
            <person name="Vagvolgyi C."/>
            <person name="Papp T."/>
            <person name="Martin F.M."/>
            <person name="Miettinen O."/>
            <person name="Hibbett D.S."/>
            <person name="Nagy L.G."/>
        </authorList>
    </citation>
    <scope>NUCLEOTIDE SEQUENCE [LARGE SCALE GENOMIC DNA]</scope>
    <source>
        <strain evidence="1 2">NL-1719</strain>
    </source>
</reference>
<keyword evidence="2" id="KW-1185">Reference proteome</keyword>
<name>A0ACD3ABY9_9AGAR</name>
<protein>
    <submittedName>
        <fullName evidence="1">Uncharacterized protein</fullName>
    </submittedName>
</protein>
<evidence type="ECO:0000313" key="2">
    <source>
        <dbReference type="Proteomes" id="UP000308600"/>
    </source>
</evidence>
<organism evidence="1 2">
    <name type="scientific">Pluteus cervinus</name>
    <dbReference type="NCBI Taxonomy" id="181527"/>
    <lineage>
        <taxon>Eukaryota</taxon>
        <taxon>Fungi</taxon>
        <taxon>Dikarya</taxon>
        <taxon>Basidiomycota</taxon>
        <taxon>Agaricomycotina</taxon>
        <taxon>Agaricomycetes</taxon>
        <taxon>Agaricomycetidae</taxon>
        <taxon>Agaricales</taxon>
        <taxon>Pluteineae</taxon>
        <taxon>Pluteaceae</taxon>
        <taxon>Pluteus</taxon>
    </lineage>
</organism>
<dbReference type="EMBL" id="ML208536">
    <property type="protein sequence ID" value="TFK63180.1"/>
    <property type="molecule type" value="Genomic_DNA"/>
</dbReference>
<accession>A0ACD3ABY9</accession>